<dbReference type="Proteomes" id="UP001233999">
    <property type="component" value="Unassembled WGS sequence"/>
</dbReference>
<evidence type="ECO:0000313" key="1">
    <source>
        <dbReference type="EMBL" id="KAJ9576610.1"/>
    </source>
</evidence>
<evidence type="ECO:0000313" key="2">
    <source>
        <dbReference type="Proteomes" id="UP001233999"/>
    </source>
</evidence>
<reference evidence="1" key="2">
    <citation type="submission" date="2023-05" db="EMBL/GenBank/DDBJ databases">
        <authorList>
            <person name="Fouks B."/>
        </authorList>
    </citation>
    <scope>NUCLEOTIDE SEQUENCE</scope>
    <source>
        <strain evidence="1">Stay&amp;Tobe</strain>
        <tissue evidence="1">Testes</tissue>
    </source>
</reference>
<feature type="non-terminal residue" evidence="1">
    <location>
        <position position="94"/>
    </location>
</feature>
<comment type="caution">
    <text evidence="1">The sequence shown here is derived from an EMBL/GenBank/DDBJ whole genome shotgun (WGS) entry which is preliminary data.</text>
</comment>
<reference evidence="1" key="1">
    <citation type="journal article" date="2023" name="IScience">
        <title>Live-bearing cockroach genome reveals convergent evolutionary mechanisms linked to viviparity in insects and beyond.</title>
        <authorList>
            <person name="Fouks B."/>
            <person name="Harrison M.C."/>
            <person name="Mikhailova A.A."/>
            <person name="Marchal E."/>
            <person name="English S."/>
            <person name="Carruthers M."/>
            <person name="Jennings E.C."/>
            <person name="Chiamaka E.L."/>
            <person name="Frigard R.A."/>
            <person name="Pippel M."/>
            <person name="Attardo G.M."/>
            <person name="Benoit J.B."/>
            <person name="Bornberg-Bauer E."/>
            <person name="Tobe S.S."/>
        </authorList>
    </citation>
    <scope>NUCLEOTIDE SEQUENCE</scope>
    <source>
        <strain evidence="1">Stay&amp;Tobe</strain>
    </source>
</reference>
<sequence>MYEGHVVGKSFKGVADYAIVPPLGTTFSQTASEVVTYFWLEDCHNQEELVPVMYYHQPITVDQDKKQPSQGCVMAISSYCGVESDFYCVPGFIE</sequence>
<gene>
    <name evidence="1" type="ORF">L9F63_025497</name>
</gene>
<name>A0AAD8E461_DIPPU</name>
<protein>
    <submittedName>
        <fullName evidence="1">Uncharacterized protein</fullName>
    </submittedName>
</protein>
<dbReference type="AlphaFoldDB" id="A0AAD8E461"/>
<proteinExistence type="predicted"/>
<accession>A0AAD8E461</accession>
<keyword evidence="2" id="KW-1185">Reference proteome</keyword>
<organism evidence="1 2">
    <name type="scientific">Diploptera punctata</name>
    <name type="common">Pacific beetle cockroach</name>
    <dbReference type="NCBI Taxonomy" id="6984"/>
    <lineage>
        <taxon>Eukaryota</taxon>
        <taxon>Metazoa</taxon>
        <taxon>Ecdysozoa</taxon>
        <taxon>Arthropoda</taxon>
        <taxon>Hexapoda</taxon>
        <taxon>Insecta</taxon>
        <taxon>Pterygota</taxon>
        <taxon>Neoptera</taxon>
        <taxon>Polyneoptera</taxon>
        <taxon>Dictyoptera</taxon>
        <taxon>Blattodea</taxon>
        <taxon>Blaberoidea</taxon>
        <taxon>Blaberidae</taxon>
        <taxon>Diplopterinae</taxon>
        <taxon>Diploptera</taxon>
    </lineage>
</organism>
<dbReference type="Gene3D" id="3.40.50.10190">
    <property type="entry name" value="BRCT domain"/>
    <property type="match status" value="1"/>
</dbReference>
<dbReference type="InterPro" id="IPR036420">
    <property type="entry name" value="BRCT_dom_sf"/>
</dbReference>
<dbReference type="EMBL" id="JASPKZ010009609">
    <property type="protein sequence ID" value="KAJ9576610.1"/>
    <property type="molecule type" value="Genomic_DNA"/>
</dbReference>